<keyword evidence="12" id="KW-1185">Reference proteome</keyword>
<name>A0LF82_SYNFM</name>
<evidence type="ECO:0000313" key="12">
    <source>
        <dbReference type="Proteomes" id="UP000001784"/>
    </source>
</evidence>
<proteinExistence type="predicted"/>
<dbReference type="InterPro" id="IPR003593">
    <property type="entry name" value="AAA+_ATPase"/>
</dbReference>
<evidence type="ECO:0000256" key="8">
    <source>
        <dbReference type="ARBA" id="ARBA00023136"/>
    </source>
</evidence>
<evidence type="ECO:0000256" key="6">
    <source>
        <dbReference type="ARBA" id="ARBA00022840"/>
    </source>
</evidence>
<dbReference type="OrthoDB" id="9805514at2"/>
<dbReference type="EMBL" id="CP000478">
    <property type="protein sequence ID" value="ABK16084.1"/>
    <property type="molecule type" value="Genomic_DNA"/>
</dbReference>
<dbReference type="GO" id="GO:0005524">
    <property type="term" value="F:ATP binding"/>
    <property type="evidence" value="ECO:0007669"/>
    <property type="project" value="UniProtKB-KW"/>
</dbReference>
<dbReference type="Pfam" id="PF02653">
    <property type="entry name" value="BPD_transp_2"/>
    <property type="match status" value="1"/>
</dbReference>
<dbReference type="eggNOG" id="COG0411">
    <property type="taxonomic scope" value="Bacteria"/>
</dbReference>
<reference evidence="11 12" key="1">
    <citation type="submission" date="2006-10" db="EMBL/GenBank/DDBJ databases">
        <title>Complete sequence of Syntrophobacter fumaroxidans MPOB.</title>
        <authorList>
            <consortium name="US DOE Joint Genome Institute"/>
            <person name="Copeland A."/>
            <person name="Lucas S."/>
            <person name="Lapidus A."/>
            <person name="Barry K."/>
            <person name="Detter J.C."/>
            <person name="Glavina del Rio T."/>
            <person name="Hammon N."/>
            <person name="Israni S."/>
            <person name="Pitluck S."/>
            <person name="Goltsman E.G."/>
            <person name="Martinez M."/>
            <person name="Schmutz J."/>
            <person name="Larimer F."/>
            <person name="Land M."/>
            <person name="Hauser L."/>
            <person name="Kyrpides N."/>
            <person name="Kim E."/>
            <person name="Boone D.R."/>
            <person name="Brockman F."/>
            <person name="Culley D."/>
            <person name="Ferry J."/>
            <person name="Gunsalus R."/>
            <person name="McInerney M.J."/>
            <person name="Morrison M."/>
            <person name="Plugge C."/>
            <person name="Rohlin L."/>
            <person name="Scholten J."/>
            <person name="Sieber J."/>
            <person name="Stams A.J.M."/>
            <person name="Worm P."/>
            <person name="Henstra A.M."/>
            <person name="Richardson P."/>
        </authorList>
    </citation>
    <scope>NUCLEOTIDE SEQUENCE [LARGE SCALE GENOMIC DNA]</scope>
    <source>
        <strain evidence="12">DSM 10017 / MPOB</strain>
    </source>
</reference>
<evidence type="ECO:0000256" key="9">
    <source>
        <dbReference type="SAM" id="Phobius"/>
    </source>
</evidence>
<feature type="transmembrane region" description="Helical" evidence="9">
    <location>
        <begin position="242"/>
        <end position="273"/>
    </location>
</feature>
<feature type="transmembrane region" description="Helical" evidence="9">
    <location>
        <begin position="211"/>
        <end position="230"/>
    </location>
</feature>
<dbReference type="InterPro" id="IPR043428">
    <property type="entry name" value="LivM-like"/>
</dbReference>
<dbReference type="InterPro" id="IPR027417">
    <property type="entry name" value="P-loop_NTPase"/>
</dbReference>
<dbReference type="STRING" id="335543.Sfum_0384"/>
<dbReference type="SMART" id="SM00382">
    <property type="entry name" value="AAA"/>
    <property type="match status" value="1"/>
</dbReference>
<dbReference type="eggNOG" id="COG4177">
    <property type="taxonomic scope" value="Bacteria"/>
</dbReference>
<keyword evidence="4 9" id="KW-0812">Transmembrane</keyword>
<evidence type="ECO:0000256" key="7">
    <source>
        <dbReference type="ARBA" id="ARBA00022989"/>
    </source>
</evidence>
<dbReference type="Proteomes" id="UP000001784">
    <property type="component" value="Chromosome"/>
</dbReference>
<evidence type="ECO:0000256" key="3">
    <source>
        <dbReference type="ARBA" id="ARBA00022475"/>
    </source>
</evidence>
<feature type="domain" description="ABC transporter" evidence="10">
    <location>
        <begin position="364"/>
        <end position="611"/>
    </location>
</feature>
<dbReference type="GO" id="GO:0005886">
    <property type="term" value="C:plasma membrane"/>
    <property type="evidence" value="ECO:0007669"/>
    <property type="project" value="UniProtKB-SubCell"/>
</dbReference>
<organism evidence="11 12">
    <name type="scientific">Syntrophobacter fumaroxidans (strain DSM 10017 / MPOB)</name>
    <dbReference type="NCBI Taxonomy" id="335543"/>
    <lineage>
        <taxon>Bacteria</taxon>
        <taxon>Pseudomonadati</taxon>
        <taxon>Thermodesulfobacteriota</taxon>
        <taxon>Syntrophobacteria</taxon>
        <taxon>Syntrophobacterales</taxon>
        <taxon>Syntrophobacteraceae</taxon>
        <taxon>Syntrophobacter</taxon>
    </lineage>
</organism>
<dbReference type="Gene3D" id="3.40.50.300">
    <property type="entry name" value="P-loop containing nucleotide triphosphate hydrolases"/>
    <property type="match status" value="1"/>
</dbReference>
<comment type="subcellular location">
    <subcellularLocation>
        <location evidence="1">Cell membrane</location>
        <topology evidence="1">Multi-pass membrane protein</topology>
    </subcellularLocation>
</comment>
<sequence>MNLIIVPRQWRALLPLAVVLWGLPLVMRNDYLLLLCNVMALNAMVVLGLNLLIASTGQVSLGHAAFYGLGAYLSAIASTTWQWPLFAALAFAAASVAVIAFLLALPTLKLEGHYLVMATLGFNIIVFICFNQMESVTGGPSGFSGIPRLALGSFALNTDLRFYVFIWTLFLVAFALTLNLLDSRLGRALKAIHQKELTAEVLGIPARRYKIVTFVLSTVYAAVAGFSYAHYVTFISPKTFDIFYSVQIVTMVAVGGMGSLWGGLAGTILLTALPEFLHHFEDLHVLLYGLTLMGVLVFCPQGLLPALKSLLSARLKTGGTAILRPAGMDRPPASVRAGRGRIVSAPFPAGHPAGTGMQGDLPALKLSDISLDFGGLQALNQVGFDIPGGRVVALIGPNGAGKTTLLNVVSGLLRPRNGQILLRDRSLIGKSPCLVAREGIGRTFQAVQIFQDFTVLDNLLLGYHLQGRAGFLAGYLHTRAERREEAVLRDRALEHLDDFGLAEKAHSPAQQLSLLEQKLLELARALALSPSILLLDEPVGGLNPRESEVLVETISGLRERGIGVLLVEHDMNVVMQLSDRIEVLQHGNRIASGPPREIRQDPRVIAAYLGTRRR</sequence>
<evidence type="ECO:0000313" key="11">
    <source>
        <dbReference type="EMBL" id="ABK16084.1"/>
    </source>
</evidence>
<dbReference type="GO" id="GO:0015658">
    <property type="term" value="F:branched-chain amino acid transmembrane transporter activity"/>
    <property type="evidence" value="ECO:0007669"/>
    <property type="project" value="InterPro"/>
</dbReference>
<dbReference type="HOGENOM" id="CLU_006313_3_2_7"/>
<keyword evidence="7 9" id="KW-1133">Transmembrane helix</keyword>
<dbReference type="InParanoid" id="A0LF82"/>
<dbReference type="Pfam" id="PF00005">
    <property type="entry name" value="ABC_tran"/>
    <property type="match status" value="1"/>
</dbReference>
<evidence type="ECO:0000256" key="5">
    <source>
        <dbReference type="ARBA" id="ARBA00022741"/>
    </source>
</evidence>
<feature type="transmembrane region" description="Helical" evidence="9">
    <location>
        <begin position="112"/>
        <end position="133"/>
    </location>
</feature>
<dbReference type="GO" id="GO:0016887">
    <property type="term" value="F:ATP hydrolysis activity"/>
    <property type="evidence" value="ECO:0007669"/>
    <property type="project" value="InterPro"/>
</dbReference>
<evidence type="ECO:0000256" key="1">
    <source>
        <dbReference type="ARBA" id="ARBA00004651"/>
    </source>
</evidence>
<dbReference type="CDD" id="cd06581">
    <property type="entry name" value="TM_PBP1_LivM_like"/>
    <property type="match status" value="1"/>
</dbReference>
<keyword evidence="8 9" id="KW-0472">Membrane</keyword>
<dbReference type="InterPro" id="IPR032823">
    <property type="entry name" value="BCA_ABC_TP_C"/>
</dbReference>
<evidence type="ECO:0000256" key="2">
    <source>
        <dbReference type="ARBA" id="ARBA00022448"/>
    </source>
</evidence>
<evidence type="ECO:0000256" key="4">
    <source>
        <dbReference type="ARBA" id="ARBA00022692"/>
    </source>
</evidence>
<evidence type="ECO:0000259" key="10">
    <source>
        <dbReference type="PROSITE" id="PS50893"/>
    </source>
</evidence>
<feature type="transmembrane region" description="Helical" evidence="9">
    <location>
        <begin position="285"/>
        <end position="304"/>
    </location>
</feature>
<keyword evidence="5" id="KW-0547">Nucleotide-binding</keyword>
<dbReference type="FunFam" id="3.40.50.300:FF:000421">
    <property type="entry name" value="Branched-chain amino acid ABC transporter ATP-binding protein"/>
    <property type="match status" value="1"/>
</dbReference>
<gene>
    <name evidence="11" type="ordered locus">Sfum_0384</name>
</gene>
<keyword evidence="3" id="KW-1003">Cell membrane</keyword>
<keyword evidence="6" id="KW-0067">ATP-binding</keyword>
<dbReference type="PANTHER" id="PTHR45772">
    <property type="entry name" value="CONSERVED COMPONENT OF ABC TRANSPORTER FOR NATURAL AMINO ACIDS-RELATED"/>
    <property type="match status" value="1"/>
</dbReference>
<dbReference type="KEGG" id="sfu:Sfum_0384"/>
<dbReference type="PROSITE" id="PS50893">
    <property type="entry name" value="ABC_TRANSPORTER_2"/>
    <property type="match status" value="1"/>
</dbReference>
<dbReference type="AlphaFoldDB" id="A0LF82"/>
<dbReference type="InterPro" id="IPR001851">
    <property type="entry name" value="ABC_transp_permease"/>
</dbReference>
<dbReference type="RefSeq" id="WP_011697257.1">
    <property type="nucleotide sequence ID" value="NC_008554.1"/>
</dbReference>
<keyword evidence="2" id="KW-0813">Transport</keyword>
<dbReference type="InterPro" id="IPR003439">
    <property type="entry name" value="ABC_transporter-like_ATP-bd"/>
</dbReference>
<feature type="transmembrane region" description="Helical" evidence="9">
    <location>
        <begin position="61"/>
        <end position="79"/>
    </location>
</feature>
<dbReference type="SUPFAM" id="SSF52540">
    <property type="entry name" value="P-loop containing nucleoside triphosphate hydrolases"/>
    <property type="match status" value="1"/>
</dbReference>
<dbReference type="Pfam" id="PF12399">
    <property type="entry name" value="BCA_ABC_TP_C"/>
    <property type="match status" value="1"/>
</dbReference>
<accession>A0LF82</accession>
<feature type="transmembrane region" description="Helical" evidence="9">
    <location>
        <begin position="38"/>
        <end position="54"/>
    </location>
</feature>
<feature type="transmembrane region" description="Helical" evidence="9">
    <location>
        <begin position="162"/>
        <end position="181"/>
    </location>
</feature>
<dbReference type="CDD" id="cd03219">
    <property type="entry name" value="ABC_Mj1267_LivG_branched"/>
    <property type="match status" value="1"/>
</dbReference>
<dbReference type="InterPro" id="IPR051120">
    <property type="entry name" value="ABC_AA/LPS_Transport"/>
</dbReference>
<feature type="transmembrane region" description="Helical" evidence="9">
    <location>
        <begin position="85"/>
        <end position="105"/>
    </location>
</feature>
<dbReference type="PANTHER" id="PTHR45772:SF9">
    <property type="entry name" value="CONSERVED COMPONENT OF ABC TRANSPORTER FOR NATURAL AMINO ACIDS"/>
    <property type="match status" value="1"/>
</dbReference>
<protein>
    <submittedName>
        <fullName evidence="11">ABC transporter related</fullName>
    </submittedName>
</protein>